<sequence>MRYYYYIGIINYLLLTSDPFLSFSKQMRKRKYCKPFSKKNPKMLLSGQVAISEDSEEEEFREVEDVISEEEDAISEDDNISEEEKFQE</sequence>
<feature type="region of interest" description="Disordered" evidence="1">
    <location>
        <begin position="64"/>
        <end position="88"/>
    </location>
</feature>
<name>A0A4Y2GTI2_ARAVE</name>
<protein>
    <submittedName>
        <fullName evidence="3">Uncharacterized protein</fullName>
    </submittedName>
</protein>
<keyword evidence="4" id="KW-1185">Reference proteome</keyword>
<proteinExistence type="predicted"/>
<keyword evidence="2" id="KW-0812">Transmembrane</keyword>
<gene>
    <name evidence="3" type="ORF">AVEN_88412_1</name>
</gene>
<feature type="compositionally biased region" description="Acidic residues" evidence="1">
    <location>
        <begin position="64"/>
        <end position="81"/>
    </location>
</feature>
<comment type="caution">
    <text evidence="3">The sequence shown here is derived from an EMBL/GenBank/DDBJ whole genome shotgun (WGS) entry which is preliminary data.</text>
</comment>
<accession>A0A4Y2GTI2</accession>
<keyword evidence="2" id="KW-0472">Membrane</keyword>
<organism evidence="3 4">
    <name type="scientific">Araneus ventricosus</name>
    <name type="common">Orbweaver spider</name>
    <name type="synonym">Epeira ventricosa</name>
    <dbReference type="NCBI Taxonomy" id="182803"/>
    <lineage>
        <taxon>Eukaryota</taxon>
        <taxon>Metazoa</taxon>
        <taxon>Ecdysozoa</taxon>
        <taxon>Arthropoda</taxon>
        <taxon>Chelicerata</taxon>
        <taxon>Arachnida</taxon>
        <taxon>Araneae</taxon>
        <taxon>Araneomorphae</taxon>
        <taxon>Entelegynae</taxon>
        <taxon>Araneoidea</taxon>
        <taxon>Araneidae</taxon>
        <taxon>Araneus</taxon>
    </lineage>
</organism>
<dbReference type="Proteomes" id="UP000499080">
    <property type="component" value="Unassembled WGS sequence"/>
</dbReference>
<reference evidence="3 4" key="1">
    <citation type="journal article" date="2019" name="Sci. Rep.">
        <title>Orb-weaving spider Araneus ventricosus genome elucidates the spidroin gene catalogue.</title>
        <authorList>
            <person name="Kono N."/>
            <person name="Nakamura H."/>
            <person name="Ohtoshi R."/>
            <person name="Moran D.A.P."/>
            <person name="Shinohara A."/>
            <person name="Yoshida Y."/>
            <person name="Fujiwara M."/>
            <person name="Mori M."/>
            <person name="Tomita M."/>
            <person name="Arakawa K."/>
        </authorList>
    </citation>
    <scope>NUCLEOTIDE SEQUENCE [LARGE SCALE GENOMIC DNA]</scope>
</reference>
<evidence type="ECO:0000256" key="2">
    <source>
        <dbReference type="SAM" id="Phobius"/>
    </source>
</evidence>
<dbReference type="AlphaFoldDB" id="A0A4Y2GTI2"/>
<keyword evidence="2" id="KW-1133">Transmembrane helix</keyword>
<evidence type="ECO:0000256" key="1">
    <source>
        <dbReference type="SAM" id="MobiDB-lite"/>
    </source>
</evidence>
<dbReference type="EMBL" id="BGPR01100236">
    <property type="protein sequence ID" value="GBM55444.1"/>
    <property type="molecule type" value="Genomic_DNA"/>
</dbReference>
<feature type="transmembrane region" description="Helical" evidence="2">
    <location>
        <begin position="6"/>
        <end position="24"/>
    </location>
</feature>
<evidence type="ECO:0000313" key="3">
    <source>
        <dbReference type="EMBL" id="GBM55444.1"/>
    </source>
</evidence>
<evidence type="ECO:0000313" key="4">
    <source>
        <dbReference type="Proteomes" id="UP000499080"/>
    </source>
</evidence>